<accession>A0A9P4XV47</accession>
<proteinExistence type="predicted"/>
<dbReference type="InterPro" id="IPR007219">
    <property type="entry name" value="XnlR_reg_dom"/>
</dbReference>
<dbReference type="CDD" id="cd12148">
    <property type="entry name" value="fungal_TF_MHR"/>
    <property type="match status" value="1"/>
</dbReference>
<comment type="caution">
    <text evidence="9">The sequence shown here is derived from an EMBL/GenBank/DDBJ whole genome shotgun (WGS) entry which is preliminary data.</text>
</comment>
<keyword evidence="2" id="KW-0862">Zinc</keyword>
<dbReference type="Pfam" id="PF00172">
    <property type="entry name" value="Zn_clus"/>
    <property type="match status" value="1"/>
</dbReference>
<evidence type="ECO:0000256" key="6">
    <source>
        <dbReference type="ARBA" id="ARBA00023242"/>
    </source>
</evidence>
<organism evidence="9 10">
    <name type="scientific">Cryphonectria parasitica (strain ATCC 38755 / EP155)</name>
    <dbReference type="NCBI Taxonomy" id="660469"/>
    <lineage>
        <taxon>Eukaryota</taxon>
        <taxon>Fungi</taxon>
        <taxon>Dikarya</taxon>
        <taxon>Ascomycota</taxon>
        <taxon>Pezizomycotina</taxon>
        <taxon>Sordariomycetes</taxon>
        <taxon>Sordariomycetidae</taxon>
        <taxon>Diaporthales</taxon>
        <taxon>Cryphonectriaceae</taxon>
        <taxon>Cryphonectria-Endothia species complex</taxon>
        <taxon>Cryphonectria</taxon>
    </lineage>
</organism>
<dbReference type="PROSITE" id="PS00463">
    <property type="entry name" value="ZN2_CY6_FUNGAL_1"/>
    <property type="match status" value="1"/>
</dbReference>
<reference evidence="9" key="1">
    <citation type="journal article" date="2020" name="Phytopathology">
        <title>Genome sequence of the chestnut blight fungus Cryphonectria parasitica EP155: A fundamental resource for an archetypical invasive plant pathogen.</title>
        <authorList>
            <person name="Crouch J.A."/>
            <person name="Dawe A."/>
            <person name="Aerts A."/>
            <person name="Barry K."/>
            <person name="Churchill A.C.L."/>
            <person name="Grimwood J."/>
            <person name="Hillman B."/>
            <person name="Milgroom M.G."/>
            <person name="Pangilinan J."/>
            <person name="Smith M."/>
            <person name="Salamov A."/>
            <person name="Schmutz J."/>
            <person name="Yadav J."/>
            <person name="Grigoriev I.V."/>
            <person name="Nuss D."/>
        </authorList>
    </citation>
    <scope>NUCLEOTIDE SEQUENCE</scope>
    <source>
        <strain evidence="9">EP155</strain>
    </source>
</reference>
<evidence type="ECO:0000256" key="2">
    <source>
        <dbReference type="ARBA" id="ARBA00022833"/>
    </source>
</evidence>
<feature type="domain" description="Zn(2)-C6 fungal-type" evidence="8">
    <location>
        <begin position="16"/>
        <end position="45"/>
    </location>
</feature>
<dbReference type="Proteomes" id="UP000803844">
    <property type="component" value="Unassembled WGS sequence"/>
</dbReference>
<evidence type="ECO:0000256" key="1">
    <source>
        <dbReference type="ARBA" id="ARBA00022723"/>
    </source>
</evidence>
<dbReference type="SUPFAM" id="SSF57701">
    <property type="entry name" value="Zn2/Cys6 DNA-binding domain"/>
    <property type="match status" value="1"/>
</dbReference>
<keyword evidence="10" id="KW-1185">Reference proteome</keyword>
<evidence type="ECO:0000313" key="9">
    <source>
        <dbReference type="EMBL" id="KAF3761844.1"/>
    </source>
</evidence>
<dbReference type="PANTHER" id="PTHR31779">
    <property type="entry name" value="2-NITROPROPANE DIOXYGENASE FAMILY, PUTATIVE (AFU_ORTHOLOGUE AFUA_2G17430)-RELATED"/>
    <property type="match status" value="1"/>
</dbReference>
<dbReference type="PANTHER" id="PTHR31779:SF5">
    <property type="entry name" value="ZN(II)2CYS6 TRANSCRIPTION FACTOR (EUROFUNG)"/>
    <property type="match status" value="1"/>
</dbReference>
<protein>
    <recommendedName>
        <fullName evidence="8">Zn(2)-C6 fungal-type domain-containing protein</fullName>
    </recommendedName>
</protein>
<dbReference type="InterPro" id="IPR052478">
    <property type="entry name" value="Metabolite_Synth_Reg"/>
</dbReference>
<dbReference type="PROSITE" id="PS50048">
    <property type="entry name" value="ZN2_CY6_FUNGAL_2"/>
    <property type="match status" value="1"/>
</dbReference>
<keyword evidence="1" id="KW-0479">Metal-binding</keyword>
<dbReference type="InterPro" id="IPR001138">
    <property type="entry name" value="Zn2Cys6_DnaBD"/>
</dbReference>
<dbReference type="GeneID" id="63834889"/>
<dbReference type="OrthoDB" id="9986881at2759"/>
<keyword evidence="3" id="KW-0805">Transcription regulation</keyword>
<evidence type="ECO:0000256" key="7">
    <source>
        <dbReference type="SAM" id="MobiDB-lite"/>
    </source>
</evidence>
<evidence type="ECO:0000256" key="4">
    <source>
        <dbReference type="ARBA" id="ARBA00023125"/>
    </source>
</evidence>
<evidence type="ECO:0000313" key="10">
    <source>
        <dbReference type="Proteomes" id="UP000803844"/>
    </source>
</evidence>
<dbReference type="GO" id="GO:0009410">
    <property type="term" value="P:response to xenobiotic stimulus"/>
    <property type="evidence" value="ECO:0007669"/>
    <property type="project" value="TreeGrafter"/>
</dbReference>
<keyword evidence="4" id="KW-0238">DNA-binding</keyword>
<dbReference type="CDD" id="cd00067">
    <property type="entry name" value="GAL4"/>
    <property type="match status" value="1"/>
</dbReference>
<dbReference type="GO" id="GO:0006351">
    <property type="term" value="P:DNA-templated transcription"/>
    <property type="evidence" value="ECO:0007669"/>
    <property type="project" value="InterPro"/>
</dbReference>
<dbReference type="RefSeq" id="XP_040772823.1">
    <property type="nucleotide sequence ID" value="XM_040917760.1"/>
</dbReference>
<keyword evidence="5" id="KW-0804">Transcription</keyword>
<evidence type="ECO:0000256" key="5">
    <source>
        <dbReference type="ARBA" id="ARBA00023163"/>
    </source>
</evidence>
<dbReference type="Pfam" id="PF04082">
    <property type="entry name" value="Fungal_trans"/>
    <property type="match status" value="1"/>
</dbReference>
<name>A0A9P4XV47_CRYP1</name>
<dbReference type="GO" id="GO:0008270">
    <property type="term" value="F:zinc ion binding"/>
    <property type="evidence" value="ECO:0007669"/>
    <property type="project" value="InterPro"/>
</dbReference>
<dbReference type="GO" id="GO:0000981">
    <property type="term" value="F:DNA-binding transcription factor activity, RNA polymerase II-specific"/>
    <property type="evidence" value="ECO:0007669"/>
    <property type="project" value="InterPro"/>
</dbReference>
<evidence type="ECO:0000259" key="8">
    <source>
        <dbReference type="PROSITE" id="PS50048"/>
    </source>
</evidence>
<dbReference type="AlphaFoldDB" id="A0A9P4XV47"/>
<feature type="region of interest" description="Disordered" evidence="7">
    <location>
        <begin position="50"/>
        <end position="91"/>
    </location>
</feature>
<dbReference type="EMBL" id="MU032351">
    <property type="protein sequence ID" value="KAF3761844.1"/>
    <property type="molecule type" value="Genomic_DNA"/>
</dbReference>
<dbReference type="GO" id="GO:0003677">
    <property type="term" value="F:DNA binding"/>
    <property type="evidence" value="ECO:0007669"/>
    <property type="project" value="UniProtKB-KW"/>
</dbReference>
<sequence>MDATSSQLKRKRSRLACQPCRERKRKCDGREPCTTCTEWGYECHYEVQARRARPSTTSATRATPDRPVAPRPKPLQSDLPEASTAGSDQGGLVRRLEANSGAAFVRKLALRIDPTKAPKLNLFGWNVGARQLSSEPLNSTPALSVVEITSYEHLKVLAQVYFDKVDPCYGFIDQRHFFERLAARWTLRGPPDIYDSVLCGVAALGCLFSQRNATVTELHLARSARASLDNYQLSGPPCLDLITGWTLQTIYLRLTSSPHATWMASCTLMHLVEASGVYPESPSAVLLPSAQWDDDLTRRIVGMAHHMNVWTSFDLGLSRVSFQNSDLPALPSVRPGDYTVELLRLIPISLSLDPGRIKDETDLTSTLSKVLEGTHTQPPSVLAQCNLVLCILRRIHTQNLDISSDLAQKILALLRRGLEASRTLIVDCAPWHHVANVPFQIICVLLVLDTRSSLAMLPEAMQTLSVIASTCNTETLRDAYSTACLLVLLHQQRRQDDLAILGEVLNTHQPDRQFATPTQPHDNDEDFSWLGALISDLPGLSRVDFDQFLNADMGNVPAFMGGSV</sequence>
<evidence type="ECO:0000256" key="3">
    <source>
        <dbReference type="ARBA" id="ARBA00023015"/>
    </source>
</evidence>
<keyword evidence="6" id="KW-0539">Nucleus</keyword>
<dbReference type="Gene3D" id="4.10.240.10">
    <property type="entry name" value="Zn(2)-C6 fungal-type DNA-binding domain"/>
    <property type="match status" value="1"/>
</dbReference>
<dbReference type="SMART" id="SM00066">
    <property type="entry name" value="GAL4"/>
    <property type="match status" value="1"/>
</dbReference>
<gene>
    <name evidence="9" type="ORF">M406DRAFT_265773</name>
</gene>
<dbReference type="InterPro" id="IPR036864">
    <property type="entry name" value="Zn2-C6_fun-type_DNA-bd_sf"/>
</dbReference>